<keyword evidence="2" id="KW-1185">Reference proteome</keyword>
<accession>A0ACB9XKD0</accession>
<evidence type="ECO:0000313" key="2">
    <source>
        <dbReference type="Proteomes" id="UP001057452"/>
    </source>
</evidence>
<reference evidence="1" key="1">
    <citation type="submission" date="2022-05" db="EMBL/GenBank/DDBJ databases">
        <title>Chromosome-level genome of Chaenocephalus aceratus.</title>
        <authorList>
            <person name="Park H."/>
        </authorList>
    </citation>
    <scope>NUCLEOTIDE SEQUENCE</scope>
    <source>
        <strain evidence="1">KU_202001</strain>
    </source>
</reference>
<dbReference type="EMBL" id="CM043789">
    <property type="protein sequence ID" value="KAI4827176.1"/>
    <property type="molecule type" value="Genomic_DNA"/>
</dbReference>
<name>A0ACB9XKD0_CHAAC</name>
<protein>
    <submittedName>
        <fullName evidence="1">Uncharacterized protein</fullName>
    </submittedName>
</protein>
<gene>
    <name evidence="1" type="ORF">KUCAC02_030594</name>
</gene>
<organism evidence="1 2">
    <name type="scientific">Chaenocephalus aceratus</name>
    <name type="common">Blackfin icefish</name>
    <name type="synonym">Chaenichthys aceratus</name>
    <dbReference type="NCBI Taxonomy" id="36190"/>
    <lineage>
        <taxon>Eukaryota</taxon>
        <taxon>Metazoa</taxon>
        <taxon>Chordata</taxon>
        <taxon>Craniata</taxon>
        <taxon>Vertebrata</taxon>
        <taxon>Euteleostomi</taxon>
        <taxon>Actinopterygii</taxon>
        <taxon>Neopterygii</taxon>
        <taxon>Teleostei</taxon>
        <taxon>Neoteleostei</taxon>
        <taxon>Acanthomorphata</taxon>
        <taxon>Eupercaria</taxon>
        <taxon>Perciformes</taxon>
        <taxon>Notothenioidei</taxon>
        <taxon>Channichthyidae</taxon>
        <taxon>Chaenocephalus</taxon>
    </lineage>
</organism>
<sequence>MTWPHESSERDLRVPWLLCRLSSWSKQTSGQLILRRIPAAPGSSPGSASFSPLRTTMDRHYKWTAVLLPDPSAPLPEWLLTWLPRVVCNSSAGSHLGPPAGPAPEPKWKKNLRLLMKRRDQAGSRGSRRGAVDEGKPSPPVPEEGWSLVPCAHPTRIVLRRPQRSGSSSSSRSSSCFSCSSSPVLSCRPSPPVPEEGWSLVPCAHPTRIVLRRPQRSGSSPRPEPPREPLPVRKVPEQQWMKSARLLMKKRSQVGSRWRKRGAEAAGMSAGNGAAKRFCPST</sequence>
<comment type="caution">
    <text evidence="1">The sequence shown here is derived from an EMBL/GenBank/DDBJ whole genome shotgun (WGS) entry which is preliminary data.</text>
</comment>
<evidence type="ECO:0000313" key="1">
    <source>
        <dbReference type="EMBL" id="KAI4827176.1"/>
    </source>
</evidence>
<dbReference type="Proteomes" id="UP001057452">
    <property type="component" value="Chromosome 5"/>
</dbReference>
<proteinExistence type="predicted"/>